<dbReference type="Pfam" id="PF07978">
    <property type="entry name" value="NIPSNAP"/>
    <property type="match status" value="2"/>
</dbReference>
<protein>
    <submittedName>
        <fullName evidence="3">NIPSNAP protein</fullName>
    </submittedName>
</protein>
<dbReference type="InterPro" id="IPR011008">
    <property type="entry name" value="Dimeric_a/b-barrel"/>
</dbReference>
<gene>
    <name evidence="3" type="ORF">SAMN04515674_102529</name>
</gene>
<evidence type="ECO:0000259" key="2">
    <source>
        <dbReference type="Pfam" id="PF07978"/>
    </source>
</evidence>
<proteinExistence type="predicted"/>
<name>A0A1I5PMM4_9BACT</name>
<feature type="signal peptide" evidence="1">
    <location>
        <begin position="1"/>
        <end position="27"/>
    </location>
</feature>
<evidence type="ECO:0000256" key="1">
    <source>
        <dbReference type="SAM" id="SignalP"/>
    </source>
</evidence>
<organism evidence="3 4">
    <name type="scientific">Pseudarcicella hirudinis</name>
    <dbReference type="NCBI Taxonomy" id="1079859"/>
    <lineage>
        <taxon>Bacteria</taxon>
        <taxon>Pseudomonadati</taxon>
        <taxon>Bacteroidota</taxon>
        <taxon>Cytophagia</taxon>
        <taxon>Cytophagales</taxon>
        <taxon>Flectobacillaceae</taxon>
        <taxon>Pseudarcicella</taxon>
    </lineage>
</organism>
<dbReference type="RefSeq" id="WP_218159167.1">
    <property type="nucleotide sequence ID" value="NZ_FOXH01000002.1"/>
</dbReference>
<keyword evidence="1" id="KW-0732">Signal</keyword>
<dbReference type="EMBL" id="FOXH01000002">
    <property type="protein sequence ID" value="SFP34791.1"/>
    <property type="molecule type" value="Genomic_DNA"/>
</dbReference>
<dbReference type="Proteomes" id="UP000199306">
    <property type="component" value="Unassembled WGS sequence"/>
</dbReference>
<feature type="domain" description="NIPSNAP" evidence="2">
    <location>
        <begin position="35"/>
        <end position="136"/>
    </location>
</feature>
<dbReference type="AlphaFoldDB" id="A0A1I5PMM4"/>
<feature type="chain" id="PRO_5011504969" evidence="1">
    <location>
        <begin position="28"/>
        <end position="257"/>
    </location>
</feature>
<sequence length="257" mass="29746">MKIKSQIISALAIILVCMLQFQTQAHSKDPNSRLFELRTYYASEGKFEDLMSRFRNHTLKYFKKHKMKLEGFWIPIDNKENKLVYVLSYPDREAREKSWKDFMADKGWIEVMKASAVNGEIVAKVEATFLKTTDFSANNLKSSGDRVFELRTYKTTLNHLPNLLERFRDHTCKLFENHGMTNIIYWTPTDKDQGADDTLIYFLTHKSKEAGLQSFKEFGADPQWQAVRKASEEKAGGSLTVSVKSEYMIPADFSPLK</sequence>
<feature type="domain" description="NIPSNAP" evidence="2">
    <location>
        <begin position="148"/>
        <end position="255"/>
    </location>
</feature>
<evidence type="ECO:0000313" key="3">
    <source>
        <dbReference type="EMBL" id="SFP34791.1"/>
    </source>
</evidence>
<dbReference type="SUPFAM" id="SSF54909">
    <property type="entry name" value="Dimeric alpha+beta barrel"/>
    <property type="match status" value="2"/>
</dbReference>
<dbReference type="Gene3D" id="3.30.70.100">
    <property type="match status" value="2"/>
</dbReference>
<accession>A0A1I5PMM4</accession>
<dbReference type="STRING" id="1079859.SAMN04515674_102529"/>
<keyword evidence="4" id="KW-1185">Reference proteome</keyword>
<evidence type="ECO:0000313" key="4">
    <source>
        <dbReference type="Proteomes" id="UP000199306"/>
    </source>
</evidence>
<reference evidence="3 4" key="1">
    <citation type="submission" date="2016-10" db="EMBL/GenBank/DDBJ databases">
        <authorList>
            <person name="de Groot N.N."/>
        </authorList>
    </citation>
    <scope>NUCLEOTIDE SEQUENCE [LARGE SCALE GENOMIC DNA]</scope>
    <source>
        <strain evidence="4">E92,LMG 26720,CCM 7988</strain>
    </source>
</reference>
<dbReference type="InterPro" id="IPR012577">
    <property type="entry name" value="NIPSNAP"/>
</dbReference>